<keyword evidence="7" id="KW-0675">Receptor</keyword>
<evidence type="ECO:0000256" key="9">
    <source>
        <dbReference type="SAM" id="Phobius"/>
    </source>
</evidence>
<evidence type="ECO:0000313" key="11">
    <source>
        <dbReference type="EMBL" id="KAK3886979.1"/>
    </source>
</evidence>
<dbReference type="SUPFAM" id="SSF53850">
    <property type="entry name" value="Periplasmic binding protein-like II"/>
    <property type="match status" value="1"/>
</dbReference>
<gene>
    <name evidence="11" type="ORF">Pcinc_008861</name>
</gene>
<evidence type="ECO:0000256" key="5">
    <source>
        <dbReference type="ARBA" id="ARBA00022989"/>
    </source>
</evidence>
<keyword evidence="5 9" id="KW-1133">Transmembrane helix</keyword>
<evidence type="ECO:0000256" key="4">
    <source>
        <dbReference type="ARBA" id="ARBA00022692"/>
    </source>
</evidence>
<dbReference type="InterPro" id="IPR052192">
    <property type="entry name" value="Insect_Ionotropic_Sensory_Rcpt"/>
</dbReference>
<protein>
    <recommendedName>
        <fullName evidence="10">Ionotropic glutamate receptor C-terminal domain-containing protein</fullName>
    </recommendedName>
</protein>
<keyword evidence="12" id="KW-1185">Reference proteome</keyword>
<feature type="domain" description="Ionotropic glutamate receptor C-terminal" evidence="10">
    <location>
        <begin position="78"/>
        <end position="356"/>
    </location>
</feature>
<dbReference type="InterPro" id="IPR001320">
    <property type="entry name" value="Iontro_rcpt_C"/>
</dbReference>
<evidence type="ECO:0000256" key="8">
    <source>
        <dbReference type="ARBA" id="ARBA00023180"/>
    </source>
</evidence>
<dbReference type="GO" id="GO:0050906">
    <property type="term" value="P:detection of stimulus involved in sensory perception"/>
    <property type="evidence" value="ECO:0007669"/>
    <property type="project" value="UniProtKB-ARBA"/>
</dbReference>
<evidence type="ECO:0000256" key="7">
    <source>
        <dbReference type="ARBA" id="ARBA00023170"/>
    </source>
</evidence>
<dbReference type="Proteomes" id="UP001286313">
    <property type="component" value="Unassembled WGS sequence"/>
</dbReference>
<feature type="transmembrane region" description="Helical" evidence="9">
    <location>
        <begin position="349"/>
        <end position="370"/>
    </location>
</feature>
<dbReference type="EMBL" id="JAWQEG010000654">
    <property type="protein sequence ID" value="KAK3886979.1"/>
    <property type="molecule type" value="Genomic_DNA"/>
</dbReference>
<dbReference type="Pfam" id="PF00060">
    <property type="entry name" value="Lig_chan"/>
    <property type="match status" value="1"/>
</dbReference>
<dbReference type="PANTHER" id="PTHR42643:SF24">
    <property type="entry name" value="IONOTROPIC RECEPTOR 60A"/>
    <property type="match status" value="1"/>
</dbReference>
<accession>A0AAE1G5Q3</accession>
<keyword evidence="3" id="KW-1003">Cell membrane</keyword>
<keyword evidence="4 9" id="KW-0812">Transmembrane</keyword>
<name>A0AAE1G5Q3_PETCI</name>
<keyword evidence="6 9" id="KW-0472">Membrane</keyword>
<evidence type="ECO:0000256" key="2">
    <source>
        <dbReference type="ARBA" id="ARBA00008685"/>
    </source>
</evidence>
<evidence type="ECO:0000256" key="6">
    <source>
        <dbReference type="ARBA" id="ARBA00023136"/>
    </source>
</evidence>
<sequence>MLKEPDNSWGEDTKGIWSGLMGYLQREEVDMSTIVVPTASRLKAAKFFRAYPTDHVTIVSLKPQPLPRHLAFIRPFSRTVWVLVMISVVVWGVMLWLIQRMWSQVTGGPDIRVDTALLYSLGSLLEVHPKVPTSATSGQVMVGWWLVYCLVIYTGFESELISHLTVNKGRTRPPETLEDLVNADGWKWGIDAWIWTGVPLEYFTRHKDKVVVEIYKKLEVIEAHKGLKKILRNGYSLLAVTNYITVEASSYYGDGHGNIPFFITKKSVTMFSFFAWGFRLGAPFYHRFNRMTQQLDAAGIITLWVNQVINQRIKDNRHIAELTGGIYYGDKSESEDGHVVLGLDHLQGAFYLLFLGAIVCLLGLLVEILIHSSFECVTDKMIL</sequence>
<evidence type="ECO:0000313" key="12">
    <source>
        <dbReference type="Proteomes" id="UP001286313"/>
    </source>
</evidence>
<evidence type="ECO:0000256" key="3">
    <source>
        <dbReference type="ARBA" id="ARBA00022475"/>
    </source>
</evidence>
<dbReference type="GO" id="GO:0015276">
    <property type="term" value="F:ligand-gated monoatomic ion channel activity"/>
    <property type="evidence" value="ECO:0007669"/>
    <property type="project" value="InterPro"/>
</dbReference>
<keyword evidence="8" id="KW-0325">Glycoprotein</keyword>
<dbReference type="GO" id="GO:0005886">
    <property type="term" value="C:plasma membrane"/>
    <property type="evidence" value="ECO:0007669"/>
    <property type="project" value="UniProtKB-SubCell"/>
</dbReference>
<comment type="subcellular location">
    <subcellularLocation>
        <location evidence="1">Cell membrane</location>
        <topology evidence="1">Multi-pass membrane protein</topology>
    </subcellularLocation>
</comment>
<dbReference type="AlphaFoldDB" id="A0AAE1G5Q3"/>
<evidence type="ECO:0000259" key="10">
    <source>
        <dbReference type="Pfam" id="PF00060"/>
    </source>
</evidence>
<organism evidence="11 12">
    <name type="scientific">Petrolisthes cinctipes</name>
    <name type="common">Flat porcelain crab</name>
    <dbReference type="NCBI Taxonomy" id="88211"/>
    <lineage>
        <taxon>Eukaryota</taxon>
        <taxon>Metazoa</taxon>
        <taxon>Ecdysozoa</taxon>
        <taxon>Arthropoda</taxon>
        <taxon>Crustacea</taxon>
        <taxon>Multicrustacea</taxon>
        <taxon>Malacostraca</taxon>
        <taxon>Eumalacostraca</taxon>
        <taxon>Eucarida</taxon>
        <taxon>Decapoda</taxon>
        <taxon>Pleocyemata</taxon>
        <taxon>Anomura</taxon>
        <taxon>Galatheoidea</taxon>
        <taxon>Porcellanidae</taxon>
        <taxon>Petrolisthes</taxon>
    </lineage>
</organism>
<feature type="transmembrane region" description="Helical" evidence="9">
    <location>
        <begin position="142"/>
        <end position="162"/>
    </location>
</feature>
<proteinExistence type="inferred from homology"/>
<comment type="similarity">
    <text evidence="2">Belongs to the glutamate-gated ion channel (TC 1.A.10.1) family.</text>
</comment>
<dbReference type="Gene3D" id="1.10.287.70">
    <property type="match status" value="1"/>
</dbReference>
<comment type="caution">
    <text evidence="11">The sequence shown here is derived from an EMBL/GenBank/DDBJ whole genome shotgun (WGS) entry which is preliminary data.</text>
</comment>
<dbReference type="PANTHER" id="PTHR42643">
    <property type="entry name" value="IONOTROPIC RECEPTOR 20A-RELATED"/>
    <property type="match status" value="1"/>
</dbReference>
<evidence type="ECO:0000256" key="1">
    <source>
        <dbReference type="ARBA" id="ARBA00004651"/>
    </source>
</evidence>
<feature type="transmembrane region" description="Helical" evidence="9">
    <location>
        <begin position="80"/>
        <end position="98"/>
    </location>
</feature>
<reference evidence="11" key="1">
    <citation type="submission" date="2023-10" db="EMBL/GenBank/DDBJ databases">
        <title>Genome assemblies of two species of porcelain crab, Petrolisthes cinctipes and Petrolisthes manimaculis (Anomura: Porcellanidae).</title>
        <authorList>
            <person name="Angst P."/>
        </authorList>
    </citation>
    <scope>NUCLEOTIDE SEQUENCE</scope>
    <source>
        <strain evidence="11">PB745_01</strain>
        <tissue evidence="11">Gill</tissue>
    </source>
</reference>